<dbReference type="Gene3D" id="2.40.300.10">
    <property type="entry name" value="Head decoration protein D"/>
    <property type="match status" value="1"/>
</dbReference>
<evidence type="ECO:0000313" key="1">
    <source>
        <dbReference type="EMBL" id="MCA9376293.1"/>
    </source>
</evidence>
<sequence length="522" mass="54760">SHTAYGLYSTVTNTGTSSKNIAGYFSATGASLNYAGIFVGNVGIGTTAPTYQLQVENTNSASPLVYINNTNSTSNTNNAGLLIRTATAATGTQKRFVVFQAAATSVGRIRLNNNNVAYETGGADFAEYFRVTTPNQPGDIVAFTNKTAVTGDSIVGVVSDTAGFVGNAKTEEPLPDQAIVGFIGQIFTRVSTENGVIRKGDPITASSVPGVGMRSTQPGYIVGRALEDYLEADPTKVKRISVYVNPGYFNPIQAALNEWSLNDGVLSTTSKVYSSEGFIGGFSQFNSISANSLNIANGTLTADASGMVGVAGDIEIEGSIVGDTDGLLEIIGRGLKIKELLAESIEVNSATMKITNTEDLVVGTGFITTSSTDKKLTIEGVVEINGRLTTSDPSLIIASAIEGELIDLIVKGDLKVENILAEGDIIAENARIKGVETESIDLLRVDVASASAGTIKIPAGYDSATVYSTSVEPDSLVFVTMKRTASGRSLAVSTDEISSGSFEIHINQPQVEDIYVDWLVVR</sequence>
<reference evidence="1" key="2">
    <citation type="journal article" date="2021" name="Microbiome">
        <title>Successional dynamics and alternative stable states in a saline activated sludge microbial community over 9 years.</title>
        <authorList>
            <person name="Wang Y."/>
            <person name="Ye J."/>
            <person name="Ju F."/>
            <person name="Liu L."/>
            <person name="Boyd J.A."/>
            <person name="Deng Y."/>
            <person name="Parks D.H."/>
            <person name="Jiang X."/>
            <person name="Yin X."/>
            <person name="Woodcroft B.J."/>
            <person name="Tyson G.W."/>
            <person name="Hugenholtz P."/>
            <person name="Polz M.F."/>
            <person name="Zhang T."/>
        </authorList>
    </citation>
    <scope>NUCLEOTIDE SEQUENCE</scope>
    <source>
        <strain evidence="1">HKST-UBA17</strain>
    </source>
</reference>
<accession>A0A955KWQ9</accession>
<feature type="non-terminal residue" evidence="1">
    <location>
        <position position="1"/>
    </location>
</feature>
<protein>
    <submittedName>
        <fullName evidence="1">Uncharacterized protein</fullName>
    </submittedName>
</protein>
<organism evidence="1 2">
    <name type="scientific">Candidatus Dojkabacteria bacterium</name>
    <dbReference type="NCBI Taxonomy" id="2099670"/>
    <lineage>
        <taxon>Bacteria</taxon>
        <taxon>Candidatus Dojkabacteria</taxon>
    </lineage>
</organism>
<name>A0A955KWQ9_9BACT</name>
<proteinExistence type="predicted"/>
<dbReference type="EMBL" id="JAGQLN010000001">
    <property type="protein sequence ID" value="MCA9376293.1"/>
    <property type="molecule type" value="Genomic_DNA"/>
</dbReference>
<evidence type="ECO:0000313" key="2">
    <source>
        <dbReference type="Proteomes" id="UP000741282"/>
    </source>
</evidence>
<reference evidence="1" key="1">
    <citation type="submission" date="2020-04" db="EMBL/GenBank/DDBJ databases">
        <authorList>
            <person name="Zhang T."/>
        </authorList>
    </citation>
    <scope>NUCLEOTIDE SEQUENCE</scope>
    <source>
        <strain evidence="1">HKST-UBA17</strain>
    </source>
</reference>
<dbReference type="AlphaFoldDB" id="A0A955KWQ9"/>
<comment type="caution">
    <text evidence="1">The sequence shown here is derived from an EMBL/GenBank/DDBJ whole genome shotgun (WGS) entry which is preliminary data.</text>
</comment>
<dbReference type="Proteomes" id="UP000741282">
    <property type="component" value="Unassembled WGS sequence"/>
</dbReference>
<gene>
    <name evidence="1" type="ORF">KC685_00005</name>
</gene>